<dbReference type="GO" id="GO:0061343">
    <property type="term" value="P:cell adhesion involved in heart morphogenesis"/>
    <property type="evidence" value="ECO:0007669"/>
    <property type="project" value="TreeGrafter"/>
</dbReference>
<organism evidence="1 2">
    <name type="scientific">Charadrius vociferus</name>
    <name type="common">Killdeer</name>
    <name type="synonym">Aegialitis vocifera</name>
    <dbReference type="NCBI Taxonomy" id="50402"/>
    <lineage>
        <taxon>Eukaryota</taxon>
        <taxon>Metazoa</taxon>
        <taxon>Chordata</taxon>
        <taxon>Craniata</taxon>
        <taxon>Vertebrata</taxon>
        <taxon>Euteleostomi</taxon>
        <taxon>Archelosauria</taxon>
        <taxon>Archosauria</taxon>
        <taxon>Dinosauria</taxon>
        <taxon>Saurischia</taxon>
        <taxon>Theropoda</taxon>
        <taxon>Coelurosauria</taxon>
        <taxon>Aves</taxon>
        <taxon>Neognathae</taxon>
        <taxon>Neoaves</taxon>
        <taxon>Charadriiformes</taxon>
        <taxon>Charadriidae</taxon>
        <taxon>Charadrius</taxon>
    </lineage>
</organism>
<dbReference type="AlphaFoldDB" id="A0A0A0ANG3"/>
<accession>A0A0A0ANG3</accession>
<keyword evidence="2" id="KW-1185">Reference proteome</keyword>
<dbReference type="GO" id="GO:0031012">
    <property type="term" value="C:extracellular matrix"/>
    <property type="evidence" value="ECO:0007669"/>
    <property type="project" value="TreeGrafter"/>
</dbReference>
<proteinExistence type="predicted"/>
<feature type="non-terminal residue" evidence="1">
    <location>
        <position position="1"/>
    </location>
</feature>
<dbReference type="EMBL" id="KL872572">
    <property type="protein sequence ID" value="KGL96039.1"/>
    <property type="molecule type" value="Genomic_DNA"/>
</dbReference>
<dbReference type="PANTHER" id="PTHR33395">
    <property type="entry name" value="TRANSCRIPTASE, PUTATIVE-RELATED-RELATED"/>
    <property type="match status" value="1"/>
</dbReference>
<evidence type="ECO:0000313" key="1">
    <source>
        <dbReference type="EMBL" id="KGL96039.1"/>
    </source>
</evidence>
<dbReference type="GO" id="GO:0007508">
    <property type="term" value="P:larval heart development"/>
    <property type="evidence" value="ECO:0007669"/>
    <property type="project" value="TreeGrafter"/>
</dbReference>
<feature type="non-terminal residue" evidence="1">
    <location>
        <position position="113"/>
    </location>
</feature>
<dbReference type="PANTHER" id="PTHR33395:SF22">
    <property type="entry name" value="REVERSE TRANSCRIPTASE DOMAIN-CONTAINING PROTEIN"/>
    <property type="match status" value="1"/>
</dbReference>
<reference evidence="2" key="1">
    <citation type="journal article" date="2014" name="Science">
        <title>Comparative genomics reveals insights into avian genome evolution and adaptation.</title>
        <authorList>
            <consortium name="Avian Genome Consortium"/>
            <person name="Zhang G."/>
            <person name="Li C."/>
            <person name="Li Q."/>
            <person name="Li B."/>
            <person name="Larkin D.M."/>
            <person name="Lee C."/>
            <person name="Storz J.F."/>
            <person name="Antunes A."/>
            <person name="Greenwold M.J."/>
            <person name="Meredith R.W."/>
            <person name="Odeen A."/>
            <person name="Cui J."/>
            <person name="Zhou Q."/>
            <person name="Xu L."/>
            <person name="Pan H."/>
            <person name="Wang Z."/>
            <person name="Jin L."/>
            <person name="Zhang P."/>
            <person name="Hu H."/>
            <person name="Yang W."/>
            <person name="Hu J."/>
            <person name="Xiao J."/>
            <person name="Yang Z."/>
            <person name="Liu Y."/>
            <person name="Xie Q."/>
            <person name="Yu H."/>
            <person name="Lian J."/>
            <person name="Wen P."/>
            <person name="Zhang F."/>
            <person name="Li H."/>
            <person name="Zeng Y."/>
            <person name="Xiong Z."/>
            <person name="Liu S."/>
            <person name="Zhou L."/>
            <person name="Huang Z."/>
            <person name="An N."/>
            <person name="Wang J."/>
            <person name="Zheng Q."/>
            <person name="Xiong Y."/>
            <person name="Wang G."/>
            <person name="Wang B."/>
            <person name="Wang J."/>
            <person name="Fan Y."/>
            <person name="da Fonseca R.R."/>
            <person name="Alfaro-Nunez A."/>
            <person name="Schubert M."/>
            <person name="Orlando L."/>
            <person name="Mourier T."/>
            <person name="Howard J.T."/>
            <person name="Ganapathy G."/>
            <person name="Pfenning A."/>
            <person name="Whitney O."/>
            <person name="Rivas M.V."/>
            <person name="Hara E."/>
            <person name="Smith J."/>
            <person name="Farre M."/>
            <person name="Narayan J."/>
            <person name="Slavov G."/>
            <person name="Romanov M.N."/>
            <person name="Borges R."/>
            <person name="Machado J.P."/>
            <person name="Khan I."/>
            <person name="Springer M.S."/>
            <person name="Gatesy J."/>
            <person name="Hoffmann F.G."/>
            <person name="Opazo J.C."/>
            <person name="Hastad O."/>
            <person name="Sawyer R.H."/>
            <person name="Kim H."/>
            <person name="Kim K.W."/>
            <person name="Kim H.J."/>
            <person name="Cho S."/>
            <person name="Li N."/>
            <person name="Huang Y."/>
            <person name="Bruford M.W."/>
            <person name="Zhan X."/>
            <person name="Dixon A."/>
            <person name="Bertelsen M.F."/>
            <person name="Derryberry E."/>
            <person name="Warren W."/>
            <person name="Wilson R.K."/>
            <person name="Li S."/>
            <person name="Ray D.A."/>
            <person name="Green R.E."/>
            <person name="O'Brien S.J."/>
            <person name="Griffin D."/>
            <person name="Johnson W.E."/>
            <person name="Haussler D."/>
            <person name="Ryder O.A."/>
            <person name="Willerslev E."/>
            <person name="Graves G.R."/>
            <person name="Alstrom P."/>
            <person name="Fjeldsa J."/>
            <person name="Mindell D.P."/>
            <person name="Edwards S.V."/>
            <person name="Braun E.L."/>
            <person name="Rahbek C."/>
            <person name="Burt D.W."/>
            <person name="Houde P."/>
            <person name="Zhang Y."/>
            <person name="Yang H."/>
            <person name="Wang J."/>
            <person name="Jarvis E.D."/>
            <person name="Gilbert M.T."/>
            <person name="Wang J."/>
        </authorList>
    </citation>
    <scope>NUCLEOTIDE SEQUENCE [LARGE SCALE GENOMIC DNA]</scope>
</reference>
<evidence type="ECO:0000313" key="2">
    <source>
        <dbReference type="Proteomes" id="UP000053858"/>
    </source>
</evidence>
<protein>
    <recommendedName>
        <fullName evidence="3">RNA-directed DNA polymerase from mobile element jockey</fullName>
    </recommendedName>
</protein>
<gene>
    <name evidence="1" type="ORF">N301_02989</name>
</gene>
<sequence length="113" mass="12825">KEAPVIQGEIVRDLLQHLEIHKSIGPDGIHPRVLRELAEVLTRPVCVIYQQSWLNGEVPADWRLANVTPIHKKGWKEDPGNYRPVSLTSVPGKVMEQTILSAITRHIQENRVI</sequence>
<dbReference type="Proteomes" id="UP000053858">
    <property type="component" value="Unassembled WGS sequence"/>
</dbReference>
<evidence type="ECO:0008006" key="3">
    <source>
        <dbReference type="Google" id="ProtNLM"/>
    </source>
</evidence>
<name>A0A0A0ANG3_CHAVO</name>